<comment type="caution">
    <text evidence="1">The sequence shown here is derived from an EMBL/GenBank/DDBJ whole genome shotgun (WGS) entry which is preliminary data.</text>
</comment>
<dbReference type="RefSeq" id="WP_167058930.1">
    <property type="nucleotide sequence ID" value="NZ_JAAOZR010000019.1"/>
</dbReference>
<dbReference type="EMBL" id="JAGGKV010000005">
    <property type="protein sequence ID" value="MBP1963304.1"/>
    <property type="molecule type" value="Genomic_DNA"/>
</dbReference>
<name>A0ABS4HXA3_9BACL</name>
<evidence type="ECO:0000313" key="2">
    <source>
        <dbReference type="Proteomes" id="UP001519344"/>
    </source>
</evidence>
<gene>
    <name evidence="1" type="ORF">J2Z65_002520</name>
</gene>
<dbReference type="Proteomes" id="UP001519344">
    <property type="component" value="Unassembled WGS sequence"/>
</dbReference>
<evidence type="ECO:0000313" key="1">
    <source>
        <dbReference type="EMBL" id="MBP1963304.1"/>
    </source>
</evidence>
<protein>
    <recommendedName>
        <fullName evidence="3">Beta-hexosaminidase bacterial type N-terminal domain-containing protein</fullName>
    </recommendedName>
</protein>
<evidence type="ECO:0008006" key="3">
    <source>
        <dbReference type="Google" id="ProtNLM"/>
    </source>
</evidence>
<reference evidence="1 2" key="1">
    <citation type="submission" date="2021-03" db="EMBL/GenBank/DDBJ databases">
        <title>Genomic Encyclopedia of Type Strains, Phase IV (KMG-IV): sequencing the most valuable type-strain genomes for metagenomic binning, comparative biology and taxonomic classification.</title>
        <authorList>
            <person name="Goeker M."/>
        </authorList>
    </citation>
    <scope>NUCLEOTIDE SEQUENCE [LARGE SCALE GENOMIC DNA]</scope>
    <source>
        <strain evidence="1 2">DSM 24950</strain>
    </source>
</reference>
<keyword evidence="2" id="KW-1185">Reference proteome</keyword>
<sequence length="120" mass="13719">MAKLLTQVVLGDEDLRYLQSSMLDETFYPNKRFFVIKEEHSYQGVTHLSEQLFERTKNRFGKFEAASINKEKYLVLTDENGNELHLTGCTSESTGTGLHGTLNILRKLNFDIDLELGSTE</sequence>
<organism evidence="1 2">
    <name type="scientific">Paenibacillus aceris</name>
    <dbReference type="NCBI Taxonomy" id="869555"/>
    <lineage>
        <taxon>Bacteria</taxon>
        <taxon>Bacillati</taxon>
        <taxon>Bacillota</taxon>
        <taxon>Bacilli</taxon>
        <taxon>Bacillales</taxon>
        <taxon>Paenibacillaceae</taxon>
        <taxon>Paenibacillus</taxon>
    </lineage>
</organism>
<accession>A0ABS4HXA3</accession>
<proteinExistence type="predicted"/>